<comment type="catalytic activity">
    <reaction evidence="1">
        <text>S-ubiquitinyl-[E2 ubiquitin-conjugating enzyme]-L-cysteine + [acceptor protein]-L-lysine = [E2 ubiquitin-conjugating enzyme]-L-cysteine + N(6)-ubiquitinyl-[acceptor protein]-L-lysine.</text>
        <dbReference type="EC" id="2.3.2.27"/>
    </reaction>
</comment>
<evidence type="ECO:0000256" key="5">
    <source>
        <dbReference type="ARBA" id="ARBA00022771"/>
    </source>
</evidence>
<dbReference type="GO" id="GO:0008270">
    <property type="term" value="F:zinc ion binding"/>
    <property type="evidence" value="ECO:0007669"/>
    <property type="project" value="UniProtKB-KW"/>
</dbReference>
<evidence type="ECO:0000256" key="2">
    <source>
        <dbReference type="ARBA" id="ARBA00012483"/>
    </source>
</evidence>
<feature type="domain" description="RING-type" evidence="10">
    <location>
        <begin position="212"/>
        <end position="252"/>
    </location>
</feature>
<dbReference type="InterPro" id="IPR001841">
    <property type="entry name" value="Znf_RING"/>
</dbReference>
<evidence type="ECO:0000256" key="3">
    <source>
        <dbReference type="ARBA" id="ARBA00022679"/>
    </source>
</evidence>
<dbReference type="Proteomes" id="UP000015105">
    <property type="component" value="Chromosome 3D"/>
</dbReference>
<accession>A0A453E7Q2</accession>
<dbReference type="AlphaFoldDB" id="A0A453E7Q2"/>
<evidence type="ECO:0000256" key="7">
    <source>
        <dbReference type="ARBA" id="ARBA00022833"/>
    </source>
</evidence>
<evidence type="ECO:0000256" key="8">
    <source>
        <dbReference type="PROSITE-ProRule" id="PRU00175"/>
    </source>
</evidence>
<reference evidence="11" key="3">
    <citation type="journal article" date="2017" name="Nature">
        <title>Genome sequence of the progenitor of the wheat D genome Aegilops tauschii.</title>
        <authorList>
            <person name="Luo M.C."/>
            <person name="Gu Y.Q."/>
            <person name="Puiu D."/>
            <person name="Wang H."/>
            <person name="Twardziok S.O."/>
            <person name="Deal K.R."/>
            <person name="Huo N."/>
            <person name="Zhu T."/>
            <person name="Wang L."/>
            <person name="Wang Y."/>
            <person name="McGuire P.E."/>
            <person name="Liu S."/>
            <person name="Long H."/>
            <person name="Ramasamy R.K."/>
            <person name="Rodriguez J.C."/>
            <person name="Van S.L."/>
            <person name="Yuan L."/>
            <person name="Wang Z."/>
            <person name="Xia Z."/>
            <person name="Xiao L."/>
            <person name="Anderson O.D."/>
            <person name="Ouyang S."/>
            <person name="Liang Y."/>
            <person name="Zimin A.V."/>
            <person name="Pertea G."/>
            <person name="Qi P."/>
            <person name="Bennetzen J.L."/>
            <person name="Dai X."/>
            <person name="Dawson M.W."/>
            <person name="Muller H.G."/>
            <person name="Kugler K."/>
            <person name="Rivarola-Duarte L."/>
            <person name="Spannagl M."/>
            <person name="Mayer K.F.X."/>
            <person name="Lu F.H."/>
            <person name="Bevan M.W."/>
            <person name="Leroy P."/>
            <person name="Li P."/>
            <person name="You F.M."/>
            <person name="Sun Q."/>
            <person name="Liu Z."/>
            <person name="Lyons E."/>
            <person name="Wicker T."/>
            <person name="Salzberg S.L."/>
            <person name="Devos K.M."/>
            <person name="Dvorak J."/>
        </authorList>
    </citation>
    <scope>NUCLEOTIDE SEQUENCE [LARGE SCALE GENOMIC DNA]</scope>
    <source>
        <strain evidence="11">cv. AL8/78</strain>
    </source>
</reference>
<evidence type="ECO:0000256" key="1">
    <source>
        <dbReference type="ARBA" id="ARBA00000900"/>
    </source>
</evidence>
<dbReference type="EnsemblPlants" id="AET3Gv20251500.12">
    <property type="protein sequence ID" value="AET3Gv20251500.12"/>
    <property type="gene ID" value="AET3Gv20251500"/>
</dbReference>
<dbReference type="GO" id="GO:0061630">
    <property type="term" value="F:ubiquitin protein ligase activity"/>
    <property type="evidence" value="ECO:0007669"/>
    <property type="project" value="UniProtKB-EC"/>
</dbReference>
<dbReference type="InterPro" id="IPR013083">
    <property type="entry name" value="Znf_RING/FYVE/PHD"/>
</dbReference>
<reference evidence="12" key="2">
    <citation type="journal article" date="2017" name="Nat. Plants">
        <title>The Aegilops tauschii genome reveals multiple impacts of transposons.</title>
        <authorList>
            <person name="Zhao G."/>
            <person name="Zou C."/>
            <person name="Li K."/>
            <person name="Wang K."/>
            <person name="Li T."/>
            <person name="Gao L."/>
            <person name="Zhang X."/>
            <person name="Wang H."/>
            <person name="Yang Z."/>
            <person name="Liu X."/>
            <person name="Jiang W."/>
            <person name="Mao L."/>
            <person name="Kong X."/>
            <person name="Jiao Y."/>
            <person name="Jia J."/>
        </authorList>
    </citation>
    <scope>NUCLEOTIDE SEQUENCE [LARGE SCALE GENOMIC DNA]</scope>
    <source>
        <strain evidence="12">cv. AL8/78</strain>
    </source>
</reference>
<dbReference type="PROSITE" id="PS50089">
    <property type="entry name" value="ZF_RING_2"/>
    <property type="match status" value="1"/>
</dbReference>
<dbReference type="Gramene" id="AET3Gv20251500.7">
    <property type="protein sequence ID" value="AET3Gv20251500.7"/>
    <property type="gene ID" value="AET3Gv20251500"/>
</dbReference>
<keyword evidence="3" id="KW-0808">Transferase</keyword>
<organism evidence="11 12">
    <name type="scientific">Aegilops tauschii subsp. strangulata</name>
    <name type="common">Goatgrass</name>
    <dbReference type="NCBI Taxonomy" id="200361"/>
    <lineage>
        <taxon>Eukaryota</taxon>
        <taxon>Viridiplantae</taxon>
        <taxon>Streptophyta</taxon>
        <taxon>Embryophyta</taxon>
        <taxon>Tracheophyta</taxon>
        <taxon>Spermatophyta</taxon>
        <taxon>Magnoliopsida</taxon>
        <taxon>Liliopsida</taxon>
        <taxon>Poales</taxon>
        <taxon>Poaceae</taxon>
        <taxon>BOP clade</taxon>
        <taxon>Pooideae</taxon>
        <taxon>Triticodae</taxon>
        <taxon>Triticeae</taxon>
        <taxon>Triticinae</taxon>
        <taxon>Aegilops</taxon>
    </lineage>
</organism>
<dbReference type="Gramene" id="AET3Gv20251500.12">
    <property type="protein sequence ID" value="AET3Gv20251500.12"/>
    <property type="gene ID" value="AET3Gv20251500"/>
</dbReference>
<dbReference type="Pfam" id="PF13639">
    <property type="entry name" value="zf-RING_2"/>
    <property type="match status" value="1"/>
</dbReference>
<keyword evidence="5 8" id="KW-0863">Zinc-finger</keyword>
<evidence type="ECO:0000313" key="11">
    <source>
        <dbReference type="EnsemblPlants" id="AET3Gv20251500.12"/>
    </source>
</evidence>
<dbReference type="Gene3D" id="3.30.40.10">
    <property type="entry name" value="Zinc/RING finger domain, C3HC4 (zinc finger)"/>
    <property type="match status" value="1"/>
</dbReference>
<keyword evidence="12" id="KW-1185">Reference proteome</keyword>
<dbReference type="EnsemblPlants" id="AET3Gv20251500.7">
    <property type="protein sequence ID" value="AET3Gv20251500.7"/>
    <property type="gene ID" value="AET3Gv20251500"/>
</dbReference>
<evidence type="ECO:0000256" key="4">
    <source>
        <dbReference type="ARBA" id="ARBA00022723"/>
    </source>
</evidence>
<dbReference type="PANTHER" id="PTHR46463">
    <property type="entry name" value="ZINC FINGER, RING/FYVE/PHD-TYPE"/>
    <property type="match status" value="1"/>
</dbReference>
<feature type="region of interest" description="Disordered" evidence="9">
    <location>
        <begin position="1"/>
        <end position="56"/>
    </location>
</feature>
<keyword evidence="7" id="KW-0862">Zinc</keyword>
<evidence type="ECO:0000313" key="12">
    <source>
        <dbReference type="Proteomes" id="UP000015105"/>
    </source>
</evidence>
<dbReference type="PANTHER" id="PTHR46463:SF27">
    <property type="entry name" value="OS03G0788800 PROTEIN"/>
    <property type="match status" value="1"/>
</dbReference>
<dbReference type="SMART" id="SM00184">
    <property type="entry name" value="RING"/>
    <property type="match status" value="1"/>
</dbReference>
<dbReference type="STRING" id="200361.A0A453E7Q2"/>
<reference evidence="12" key="1">
    <citation type="journal article" date="2014" name="Science">
        <title>Ancient hybridizations among the ancestral genomes of bread wheat.</title>
        <authorList>
            <consortium name="International Wheat Genome Sequencing Consortium,"/>
            <person name="Marcussen T."/>
            <person name="Sandve S.R."/>
            <person name="Heier L."/>
            <person name="Spannagl M."/>
            <person name="Pfeifer M."/>
            <person name="Jakobsen K.S."/>
            <person name="Wulff B.B."/>
            <person name="Steuernagel B."/>
            <person name="Mayer K.F."/>
            <person name="Olsen O.A."/>
        </authorList>
    </citation>
    <scope>NUCLEOTIDE SEQUENCE [LARGE SCALE GENOMIC DNA]</scope>
    <source>
        <strain evidence="12">cv. AL8/78</strain>
    </source>
</reference>
<protein>
    <recommendedName>
        <fullName evidence="2">RING-type E3 ubiquitin transferase</fullName>
        <ecNumber evidence="2">2.3.2.27</ecNumber>
    </recommendedName>
</protein>
<dbReference type="SUPFAM" id="SSF57850">
    <property type="entry name" value="RING/U-box"/>
    <property type="match status" value="1"/>
</dbReference>
<dbReference type="EC" id="2.3.2.27" evidence="2"/>
<proteinExistence type="predicted"/>
<sequence>RYHPLPVPLREAAQGQPPAARHERGCGGRRGSGAALAPLSATTPRPFVPRRPSASSLPATHSPFPCAVALLLHWVRVPWRSGIHGLRLGVVAVSLGVETVPRNFTRGSGSPMRVSWPRWIRCSTPPSRASRSRRRGRCASQSEAELATSSKLPSGIIKPRDAGGISPFLRSTSFLIGLVNKEGGGVGDGGMEKLSSAAAFVEGGVYACDHTCSICLKAFCDSDSSTVTGCKHDLHLQCILEWCQRSSQCPMCWQAINTKDPMSALEKMDMRPQPALA</sequence>
<evidence type="ECO:0000259" key="10">
    <source>
        <dbReference type="PROSITE" id="PS50089"/>
    </source>
</evidence>
<evidence type="ECO:0000256" key="9">
    <source>
        <dbReference type="SAM" id="MobiDB-lite"/>
    </source>
</evidence>
<evidence type="ECO:0000256" key="6">
    <source>
        <dbReference type="ARBA" id="ARBA00022786"/>
    </source>
</evidence>
<keyword evidence="4" id="KW-0479">Metal-binding</keyword>
<keyword evidence="6" id="KW-0833">Ubl conjugation pathway</keyword>
<reference evidence="11" key="5">
    <citation type="journal article" date="2021" name="G3 (Bethesda)">
        <title>Aegilops tauschii genome assembly Aet v5.0 features greater sequence contiguity and improved annotation.</title>
        <authorList>
            <person name="Wang L."/>
            <person name="Zhu T."/>
            <person name="Rodriguez J.C."/>
            <person name="Deal K.R."/>
            <person name="Dubcovsky J."/>
            <person name="McGuire P.E."/>
            <person name="Lux T."/>
            <person name="Spannagl M."/>
            <person name="Mayer K.F.X."/>
            <person name="Baldrich P."/>
            <person name="Meyers B.C."/>
            <person name="Huo N."/>
            <person name="Gu Y.Q."/>
            <person name="Zhou H."/>
            <person name="Devos K.M."/>
            <person name="Bennetzen J.L."/>
            <person name="Unver T."/>
            <person name="Budak H."/>
            <person name="Gulick P.J."/>
            <person name="Galiba G."/>
            <person name="Kalapos B."/>
            <person name="Nelson D.R."/>
            <person name="Li P."/>
            <person name="You F.M."/>
            <person name="Luo M.C."/>
            <person name="Dvorak J."/>
        </authorList>
    </citation>
    <scope>NUCLEOTIDE SEQUENCE [LARGE SCALE GENOMIC DNA]</scope>
    <source>
        <strain evidence="11">cv. AL8/78</strain>
    </source>
</reference>
<reference evidence="11" key="4">
    <citation type="submission" date="2019-03" db="UniProtKB">
        <authorList>
            <consortium name="EnsemblPlants"/>
        </authorList>
    </citation>
    <scope>IDENTIFICATION</scope>
</reference>
<name>A0A453E7Q2_AEGTS</name>